<protein>
    <recommendedName>
        <fullName evidence="4">Transcription factor Iwr1 domain-containing protein</fullName>
    </recommendedName>
</protein>
<reference evidence="2" key="1">
    <citation type="submission" date="2021-01" db="EMBL/GenBank/DDBJ databases">
        <title>Phytophthora aleatoria, a newly-described species from Pinus radiata is distinct from Phytophthora cactorum isolates based on comparative genomics.</title>
        <authorList>
            <person name="Mcdougal R."/>
            <person name="Panda P."/>
            <person name="Williams N."/>
            <person name="Studholme D.J."/>
        </authorList>
    </citation>
    <scope>NUCLEOTIDE SEQUENCE</scope>
    <source>
        <strain evidence="2">NZFS 3830</strain>
    </source>
</reference>
<evidence type="ECO:0000256" key="1">
    <source>
        <dbReference type="SAM" id="MobiDB-lite"/>
    </source>
</evidence>
<sequence>MSKHSFIKLLAQAQATQDRNSPKINKDPDRQRMCDVLQLQPAGAFLRQAYNLQPLRLHSDPVAVVGSCTDIDEALRLPEDSTVTLNSATSCQMQAPNQQDEPEDFLTSIRRGLDELVAEEDDEDSDDDSDDGSDDEGYYYQASKDNTYYSPDQKLPCDFLLDDALDLSDTSTASSSLTPWAHQDSDDENDNEDVDELIFQLDM</sequence>
<gene>
    <name evidence="2" type="ORF">JG687_00008639</name>
</gene>
<feature type="compositionally biased region" description="Acidic residues" evidence="1">
    <location>
        <begin position="116"/>
        <end position="137"/>
    </location>
</feature>
<feature type="compositionally biased region" description="Acidic residues" evidence="1">
    <location>
        <begin position="185"/>
        <end position="196"/>
    </location>
</feature>
<dbReference type="AlphaFoldDB" id="A0A8T1UGY4"/>
<accession>A0A8T1UGY4</accession>
<name>A0A8T1UGY4_9STRA</name>
<comment type="caution">
    <text evidence="2">The sequence shown here is derived from an EMBL/GenBank/DDBJ whole genome shotgun (WGS) entry which is preliminary data.</text>
</comment>
<evidence type="ECO:0008006" key="4">
    <source>
        <dbReference type="Google" id="ProtNLM"/>
    </source>
</evidence>
<evidence type="ECO:0000313" key="3">
    <source>
        <dbReference type="Proteomes" id="UP000688947"/>
    </source>
</evidence>
<proteinExistence type="predicted"/>
<dbReference type="OrthoDB" id="119438at2759"/>
<dbReference type="Proteomes" id="UP000688947">
    <property type="component" value="Unassembled WGS sequence"/>
</dbReference>
<evidence type="ECO:0000313" key="2">
    <source>
        <dbReference type="EMBL" id="KAG6959671.1"/>
    </source>
</evidence>
<dbReference type="VEuPathDB" id="FungiDB:PC110_g2841"/>
<feature type="region of interest" description="Disordered" evidence="1">
    <location>
        <begin position="170"/>
        <end position="203"/>
    </location>
</feature>
<feature type="region of interest" description="Disordered" evidence="1">
    <location>
        <begin position="116"/>
        <end position="153"/>
    </location>
</feature>
<dbReference type="EMBL" id="JAENGZ010000423">
    <property type="protein sequence ID" value="KAG6959671.1"/>
    <property type="molecule type" value="Genomic_DNA"/>
</dbReference>
<organism evidence="2 3">
    <name type="scientific">Phytophthora cactorum</name>
    <dbReference type="NCBI Taxonomy" id="29920"/>
    <lineage>
        <taxon>Eukaryota</taxon>
        <taxon>Sar</taxon>
        <taxon>Stramenopiles</taxon>
        <taxon>Oomycota</taxon>
        <taxon>Peronosporomycetes</taxon>
        <taxon>Peronosporales</taxon>
        <taxon>Peronosporaceae</taxon>
        <taxon>Phytophthora</taxon>
    </lineage>
</organism>